<name>A0ABU9KXU7_9FLAO</name>
<evidence type="ECO:0000313" key="3">
    <source>
        <dbReference type="Proteomes" id="UP001474120"/>
    </source>
</evidence>
<evidence type="ECO:0000259" key="1">
    <source>
        <dbReference type="Pfam" id="PF00534"/>
    </source>
</evidence>
<organism evidence="2 3">
    <name type="scientific">Lutimonas vermicola</name>
    <dbReference type="NCBI Taxonomy" id="414288"/>
    <lineage>
        <taxon>Bacteria</taxon>
        <taxon>Pseudomonadati</taxon>
        <taxon>Bacteroidota</taxon>
        <taxon>Flavobacteriia</taxon>
        <taxon>Flavobacteriales</taxon>
        <taxon>Flavobacteriaceae</taxon>
        <taxon>Lutimonas</taxon>
    </lineage>
</organism>
<dbReference type="InterPro" id="IPR001296">
    <property type="entry name" value="Glyco_trans_1"/>
</dbReference>
<dbReference type="CDD" id="cd03801">
    <property type="entry name" value="GT4_PimA-like"/>
    <property type="match status" value="1"/>
</dbReference>
<reference evidence="2 3" key="1">
    <citation type="submission" date="2024-04" db="EMBL/GenBank/DDBJ databases">
        <title>whole genome sequencing of Lutimonas vermicola strain IMCC1616.</title>
        <authorList>
            <person name="Bae S.S."/>
        </authorList>
    </citation>
    <scope>NUCLEOTIDE SEQUENCE [LARGE SCALE GENOMIC DNA]</scope>
    <source>
        <strain evidence="2 3">IMCC1616</strain>
    </source>
</reference>
<proteinExistence type="predicted"/>
<keyword evidence="2" id="KW-0808">Transferase</keyword>
<sequence length="378" mass="43092">MIKEKKVLVLYRVIQQWRAPIFEKLNNDPNISVSVWHGPDYPGTKLISTKDAQKFNLKKLPSFRLNLKSSNGQILMPISPLLFFQLIIENPDVIISEGASNLFNSIQGFIYAKLFNKKFIWWSLGKLKNRKYDNKRSKIDYLIQFIERHSDSIISYSSRGLEYFESIGVKSEKIFVAVNVVDTDRILRFLDSNDLSNNYDKYHNDYDFVVLFVGALTKEKDIAKLLYAQKIIEDSALNIGLLIVGDGTYSNDLKNLSKQLELDNVEFLGNRVNDSYIFFSSSDIFVLPGLGGLAVSEAMCYGLPVICSIGDGSEVDLVTVKNGIIDEELNPNSLAEYIIKFYNNKEMSKSFGLESKKLILRNYNTDNYIKNIKNAILS</sequence>
<dbReference type="PANTHER" id="PTHR12526">
    <property type="entry name" value="GLYCOSYLTRANSFERASE"/>
    <property type="match status" value="1"/>
</dbReference>
<dbReference type="Proteomes" id="UP001474120">
    <property type="component" value="Unassembled WGS sequence"/>
</dbReference>
<evidence type="ECO:0000313" key="2">
    <source>
        <dbReference type="EMBL" id="MEL4455018.1"/>
    </source>
</evidence>
<dbReference type="Pfam" id="PF00534">
    <property type="entry name" value="Glycos_transf_1"/>
    <property type="match status" value="1"/>
</dbReference>
<keyword evidence="3" id="KW-1185">Reference proteome</keyword>
<keyword evidence="2" id="KW-0328">Glycosyltransferase</keyword>
<dbReference type="PANTHER" id="PTHR12526:SF625">
    <property type="entry name" value="PHOSPHATIDYLINOSITOL GLYCAN-CLASS A"/>
    <property type="match status" value="1"/>
</dbReference>
<dbReference type="Gene3D" id="3.40.50.2000">
    <property type="entry name" value="Glycogen Phosphorylase B"/>
    <property type="match status" value="2"/>
</dbReference>
<dbReference type="GO" id="GO:0016757">
    <property type="term" value="F:glycosyltransferase activity"/>
    <property type="evidence" value="ECO:0007669"/>
    <property type="project" value="UniProtKB-KW"/>
</dbReference>
<comment type="caution">
    <text evidence="2">The sequence shown here is derived from an EMBL/GenBank/DDBJ whole genome shotgun (WGS) entry which is preliminary data.</text>
</comment>
<dbReference type="RefSeq" id="WP_342158753.1">
    <property type="nucleotide sequence ID" value="NZ_JBCDNA010000001.1"/>
</dbReference>
<accession>A0ABU9KXU7</accession>
<dbReference type="EMBL" id="JBCDNA010000001">
    <property type="protein sequence ID" value="MEL4455018.1"/>
    <property type="molecule type" value="Genomic_DNA"/>
</dbReference>
<feature type="domain" description="Glycosyl transferase family 1" evidence="1">
    <location>
        <begin position="204"/>
        <end position="356"/>
    </location>
</feature>
<dbReference type="EC" id="2.4.-.-" evidence="2"/>
<protein>
    <submittedName>
        <fullName evidence="2">Glycosyltransferase family 4 protein</fullName>
        <ecNumber evidence="2">2.4.-.-</ecNumber>
    </submittedName>
</protein>
<dbReference type="SUPFAM" id="SSF53756">
    <property type="entry name" value="UDP-Glycosyltransferase/glycogen phosphorylase"/>
    <property type="match status" value="1"/>
</dbReference>
<gene>
    <name evidence="2" type="ORF">AABB81_03870</name>
</gene>